<evidence type="ECO:0000256" key="13">
    <source>
        <dbReference type="ARBA" id="ARBA00024209"/>
    </source>
</evidence>
<dbReference type="CDD" id="cd16461">
    <property type="entry name" value="RING-H2_EL5-like"/>
    <property type="match status" value="1"/>
</dbReference>
<evidence type="ECO:0000259" key="15">
    <source>
        <dbReference type="PROSITE" id="PS50089"/>
    </source>
</evidence>
<dbReference type="InterPro" id="IPR001841">
    <property type="entry name" value="Znf_RING"/>
</dbReference>
<comment type="pathway">
    <text evidence="3">Protein modification; protein ubiquitination.</text>
</comment>
<protein>
    <recommendedName>
        <fullName evidence="4">RING-type E3 ubiquitin transferase</fullName>
        <ecNumber evidence="4">2.3.2.27</ecNumber>
    </recommendedName>
</protein>
<keyword evidence="11" id="KW-1133">Transmembrane helix</keyword>
<evidence type="ECO:0000256" key="9">
    <source>
        <dbReference type="ARBA" id="ARBA00022786"/>
    </source>
</evidence>
<sequence length="182" mass="20123">MVYSEVKGHKIGKGALECAVCLNEYEGDETPRLIPKCDHVFHTECIDAWLVSHTTCPVCRANLAPQTDEPVVSRPTELNNIDIDLEAQNVRSDSEPEEERGINNNNNVNRDVEAQVAPEVGVIGLIRTLTWNRTRGSISTSTGKLLFPGSHSTGHSMIQQGENTDRFTLRYLSSNVIDLHGV</sequence>
<evidence type="ECO:0000256" key="7">
    <source>
        <dbReference type="ARBA" id="ARBA00022723"/>
    </source>
</evidence>
<evidence type="ECO:0000256" key="14">
    <source>
        <dbReference type="PROSITE-ProRule" id="PRU00175"/>
    </source>
</evidence>
<evidence type="ECO:0000256" key="10">
    <source>
        <dbReference type="ARBA" id="ARBA00022833"/>
    </source>
</evidence>
<dbReference type="AlphaFoldDB" id="A0A6A3CIZ8"/>
<comment type="subcellular location">
    <subcellularLocation>
        <location evidence="2">Membrane</location>
        <topology evidence="2">Single-pass membrane protein</topology>
    </subcellularLocation>
</comment>
<dbReference type="FunFam" id="3.30.40.10:FF:000187">
    <property type="entry name" value="E3 ubiquitin-protein ligase ATL6"/>
    <property type="match status" value="1"/>
</dbReference>
<keyword evidence="6" id="KW-0812">Transmembrane</keyword>
<evidence type="ECO:0000313" key="16">
    <source>
        <dbReference type="EMBL" id="KAE8728484.1"/>
    </source>
</evidence>
<comment type="catalytic activity">
    <reaction evidence="1">
        <text>S-ubiquitinyl-[E2 ubiquitin-conjugating enzyme]-L-cysteine + [acceptor protein]-L-lysine = [E2 ubiquitin-conjugating enzyme]-L-cysteine + N(6)-ubiquitinyl-[acceptor protein]-L-lysine.</text>
        <dbReference type="EC" id="2.3.2.27"/>
    </reaction>
</comment>
<evidence type="ECO:0000256" key="4">
    <source>
        <dbReference type="ARBA" id="ARBA00012483"/>
    </source>
</evidence>
<gene>
    <name evidence="16" type="ORF">F3Y22_tig00004355pilonHSYRG00110</name>
</gene>
<dbReference type="Pfam" id="PF13639">
    <property type="entry name" value="zf-RING_2"/>
    <property type="match status" value="1"/>
</dbReference>
<evidence type="ECO:0000256" key="12">
    <source>
        <dbReference type="ARBA" id="ARBA00023136"/>
    </source>
</evidence>
<dbReference type="InterPro" id="IPR053238">
    <property type="entry name" value="RING-H2_zinc_finger"/>
</dbReference>
<name>A0A6A3CIZ8_HIBSY</name>
<reference evidence="16" key="1">
    <citation type="submission" date="2019-09" db="EMBL/GenBank/DDBJ databases">
        <title>Draft genome information of white flower Hibiscus syriacus.</title>
        <authorList>
            <person name="Kim Y.-M."/>
        </authorList>
    </citation>
    <scope>NUCLEOTIDE SEQUENCE [LARGE SCALE GENOMIC DNA]</scope>
    <source>
        <tissue evidence="16">Leaf</tissue>
    </source>
</reference>
<evidence type="ECO:0000256" key="5">
    <source>
        <dbReference type="ARBA" id="ARBA00022679"/>
    </source>
</evidence>
<evidence type="ECO:0000256" key="11">
    <source>
        <dbReference type="ARBA" id="ARBA00022989"/>
    </source>
</evidence>
<dbReference type="SUPFAM" id="SSF57850">
    <property type="entry name" value="RING/U-box"/>
    <property type="match status" value="1"/>
</dbReference>
<keyword evidence="10" id="KW-0862">Zinc</keyword>
<dbReference type="Gene3D" id="3.30.40.10">
    <property type="entry name" value="Zinc/RING finger domain, C3HC4 (zinc finger)"/>
    <property type="match status" value="1"/>
</dbReference>
<dbReference type="SMART" id="SM00184">
    <property type="entry name" value="RING"/>
    <property type="match status" value="1"/>
</dbReference>
<dbReference type="PROSITE" id="PS50089">
    <property type="entry name" value="ZF_RING_2"/>
    <property type="match status" value="1"/>
</dbReference>
<dbReference type="PANTHER" id="PTHR14155">
    <property type="entry name" value="RING FINGER DOMAIN-CONTAINING"/>
    <property type="match status" value="1"/>
</dbReference>
<dbReference type="GO" id="GO:0061630">
    <property type="term" value="F:ubiquitin protein ligase activity"/>
    <property type="evidence" value="ECO:0007669"/>
    <property type="project" value="UniProtKB-EC"/>
</dbReference>
<keyword evidence="7" id="KW-0479">Metal-binding</keyword>
<evidence type="ECO:0000256" key="8">
    <source>
        <dbReference type="ARBA" id="ARBA00022771"/>
    </source>
</evidence>
<evidence type="ECO:0000256" key="6">
    <source>
        <dbReference type="ARBA" id="ARBA00022692"/>
    </source>
</evidence>
<accession>A0A6A3CIZ8</accession>
<dbReference type="InterPro" id="IPR013083">
    <property type="entry name" value="Znf_RING/FYVE/PHD"/>
</dbReference>
<evidence type="ECO:0000256" key="2">
    <source>
        <dbReference type="ARBA" id="ARBA00004167"/>
    </source>
</evidence>
<evidence type="ECO:0000313" key="17">
    <source>
        <dbReference type="Proteomes" id="UP000436088"/>
    </source>
</evidence>
<proteinExistence type="inferred from homology"/>
<comment type="caution">
    <text evidence="16">The sequence shown here is derived from an EMBL/GenBank/DDBJ whole genome shotgun (WGS) entry which is preliminary data.</text>
</comment>
<dbReference type="EC" id="2.3.2.27" evidence="4"/>
<evidence type="ECO:0000256" key="1">
    <source>
        <dbReference type="ARBA" id="ARBA00000900"/>
    </source>
</evidence>
<keyword evidence="17" id="KW-1185">Reference proteome</keyword>
<keyword evidence="12" id="KW-0472">Membrane</keyword>
<dbReference type="PANTHER" id="PTHR14155:SF263">
    <property type="entry name" value="E3 UBIQUITIN-PROTEIN LIGASE ATL6"/>
    <property type="match status" value="1"/>
</dbReference>
<keyword evidence="5" id="KW-0808">Transferase</keyword>
<feature type="domain" description="RING-type" evidence="15">
    <location>
        <begin position="18"/>
        <end position="60"/>
    </location>
</feature>
<organism evidence="16 17">
    <name type="scientific">Hibiscus syriacus</name>
    <name type="common">Rose of Sharon</name>
    <dbReference type="NCBI Taxonomy" id="106335"/>
    <lineage>
        <taxon>Eukaryota</taxon>
        <taxon>Viridiplantae</taxon>
        <taxon>Streptophyta</taxon>
        <taxon>Embryophyta</taxon>
        <taxon>Tracheophyta</taxon>
        <taxon>Spermatophyta</taxon>
        <taxon>Magnoliopsida</taxon>
        <taxon>eudicotyledons</taxon>
        <taxon>Gunneridae</taxon>
        <taxon>Pentapetalae</taxon>
        <taxon>rosids</taxon>
        <taxon>malvids</taxon>
        <taxon>Malvales</taxon>
        <taxon>Malvaceae</taxon>
        <taxon>Malvoideae</taxon>
        <taxon>Hibiscus</taxon>
    </lineage>
</organism>
<keyword evidence="8 14" id="KW-0863">Zinc-finger</keyword>
<comment type="similarity">
    <text evidence="13">Belongs to the RING-type zinc finger family. ATL subfamily.</text>
</comment>
<dbReference type="GO" id="GO:0016020">
    <property type="term" value="C:membrane"/>
    <property type="evidence" value="ECO:0007669"/>
    <property type="project" value="UniProtKB-SubCell"/>
</dbReference>
<dbReference type="GO" id="GO:0008270">
    <property type="term" value="F:zinc ion binding"/>
    <property type="evidence" value="ECO:0007669"/>
    <property type="project" value="UniProtKB-KW"/>
</dbReference>
<evidence type="ECO:0000256" key="3">
    <source>
        <dbReference type="ARBA" id="ARBA00004906"/>
    </source>
</evidence>
<keyword evidence="9" id="KW-0833">Ubl conjugation pathway</keyword>
<dbReference type="EMBL" id="VEPZ02000260">
    <property type="protein sequence ID" value="KAE8728484.1"/>
    <property type="molecule type" value="Genomic_DNA"/>
</dbReference>
<dbReference type="Proteomes" id="UP000436088">
    <property type="component" value="Unassembled WGS sequence"/>
</dbReference>